<evidence type="ECO:0000313" key="2">
    <source>
        <dbReference type="Proteomes" id="UP001497493"/>
    </source>
</evidence>
<accession>A0ABM9NFE5</accession>
<reference evidence="1 2" key="1">
    <citation type="submission" date="2024-04" db="EMBL/GenBank/DDBJ databases">
        <authorList>
            <person name="Cremers G."/>
        </authorList>
    </citation>
    <scope>NUCLEOTIDE SEQUENCE [LARGE SCALE GENOMIC DNA]</scope>
    <source>
        <strain evidence="1">MeCH1-AG</strain>
    </source>
</reference>
<sequence>MATGLGGSEASACAAAGIGKPRFLTRTVDGIVVDNGGPVALPNAAMEPTYAESCLSDHGAGGDLPRRDG</sequence>
<proteinExistence type="predicted"/>
<keyword evidence="2" id="KW-1185">Reference proteome</keyword>
<dbReference type="Proteomes" id="UP001497493">
    <property type="component" value="Chromosome"/>
</dbReference>
<name>A0ABM9NFE5_9GAMM</name>
<organism evidence="1 2">
    <name type="scientific">Candidatus Methylocalor cossyra</name>
    <dbReference type="NCBI Taxonomy" id="3108543"/>
    <lineage>
        <taxon>Bacteria</taxon>
        <taxon>Pseudomonadati</taxon>
        <taxon>Pseudomonadota</taxon>
        <taxon>Gammaproteobacteria</taxon>
        <taxon>Methylococcales</taxon>
        <taxon>Methylococcaceae</taxon>
        <taxon>Candidatus Methylocalor</taxon>
    </lineage>
</organism>
<dbReference type="EMBL" id="OZ026884">
    <property type="protein sequence ID" value="CAL1239315.1"/>
    <property type="molecule type" value="Genomic_DNA"/>
</dbReference>
<evidence type="ECO:0000313" key="1">
    <source>
        <dbReference type="EMBL" id="CAL1239315.1"/>
    </source>
</evidence>
<gene>
    <name evidence="1" type="ORF">MECH1_V1_0539</name>
</gene>
<protein>
    <submittedName>
        <fullName evidence="1">Uncharacterized protein</fullName>
    </submittedName>
</protein>